<keyword evidence="3" id="KW-1185">Reference proteome</keyword>
<sequence length="55" mass="6407">MVFDDKIQVIKSVPTTHKVVALTIDDGPHYKTTPELLAVLREKQVKATFFYWEQM</sequence>
<dbReference type="Proteomes" id="UP000049855">
    <property type="component" value="Unassembled WGS sequence"/>
</dbReference>
<dbReference type="RefSeq" id="WP_258955122.1">
    <property type="nucleotide sequence ID" value="NZ_CTRP01000011.1"/>
</dbReference>
<dbReference type="GO" id="GO:0016810">
    <property type="term" value="F:hydrolase activity, acting on carbon-nitrogen (but not peptide) bonds"/>
    <property type="evidence" value="ECO:0007669"/>
    <property type="project" value="InterPro"/>
</dbReference>
<reference evidence="3" key="1">
    <citation type="submission" date="2015-03" db="EMBL/GenBank/DDBJ databases">
        <authorList>
            <person name="Nijsse Bart"/>
        </authorList>
    </citation>
    <scope>NUCLEOTIDE SEQUENCE [LARGE SCALE GENOMIC DNA]</scope>
</reference>
<dbReference type="Pfam" id="PF01522">
    <property type="entry name" value="Polysacc_deac_1"/>
    <property type="match status" value="1"/>
</dbReference>
<organism evidence="2 3">
    <name type="scientific">Sporomusa ovata</name>
    <dbReference type="NCBI Taxonomy" id="2378"/>
    <lineage>
        <taxon>Bacteria</taxon>
        <taxon>Bacillati</taxon>
        <taxon>Bacillota</taxon>
        <taxon>Negativicutes</taxon>
        <taxon>Selenomonadales</taxon>
        <taxon>Sporomusaceae</taxon>
        <taxon>Sporomusa</taxon>
    </lineage>
</organism>
<dbReference type="PROSITE" id="PS51677">
    <property type="entry name" value="NODB"/>
    <property type="match status" value="1"/>
</dbReference>
<proteinExistence type="predicted"/>
<dbReference type="SUPFAM" id="SSF88713">
    <property type="entry name" value="Glycoside hydrolase/deacetylase"/>
    <property type="match status" value="1"/>
</dbReference>
<dbReference type="GO" id="GO:0005975">
    <property type="term" value="P:carbohydrate metabolic process"/>
    <property type="evidence" value="ECO:0007669"/>
    <property type="project" value="InterPro"/>
</dbReference>
<name>A0A0U1L1B3_9FIRM</name>
<evidence type="ECO:0000313" key="2">
    <source>
        <dbReference type="EMBL" id="CQR72684.1"/>
    </source>
</evidence>
<evidence type="ECO:0000259" key="1">
    <source>
        <dbReference type="PROSITE" id="PS51677"/>
    </source>
</evidence>
<feature type="domain" description="NodB homology" evidence="1">
    <location>
        <begin position="18"/>
        <end position="55"/>
    </location>
</feature>
<evidence type="ECO:0000313" key="3">
    <source>
        <dbReference type="Proteomes" id="UP000049855"/>
    </source>
</evidence>
<dbReference type="InterPro" id="IPR011330">
    <property type="entry name" value="Glyco_hydro/deAcase_b/a-brl"/>
</dbReference>
<accession>A0A0U1L1B3</accession>
<gene>
    <name evidence="2" type="ORF">SpAn4DRAFT_3144</name>
</gene>
<dbReference type="EMBL" id="CTRP01000011">
    <property type="protein sequence ID" value="CQR72684.1"/>
    <property type="molecule type" value="Genomic_DNA"/>
</dbReference>
<dbReference type="AlphaFoldDB" id="A0A0U1L1B3"/>
<dbReference type="InterPro" id="IPR002509">
    <property type="entry name" value="NODB_dom"/>
</dbReference>
<dbReference type="Gene3D" id="3.20.20.370">
    <property type="entry name" value="Glycoside hydrolase/deacetylase"/>
    <property type="match status" value="1"/>
</dbReference>
<protein>
    <recommendedName>
        <fullName evidence="1">NodB homology domain-containing protein</fullName>
    </recommendedName>
</protein>